<comment type="similarity">
    <text evidence="2">Belongs to the tryptophan 2-monooxygenase family.</text>
</comment>
<feature type="domain" description="Amine oxidase" evidence="7">
    <location>
        <begin position="14"/>
        <end position="433"/>
    </location>
</feature>
<keyword evidence="5" id="KW-0073">Auxin biosynthesis</keyword>
<evidence type="ECO:0000259" key="7">
    <source>
        <dbReference type="Pfam" id="PF01593"/>
    </source>
</evidence>
<dbReference type="SUPFAM" id="SSF54373">
    <property type="entry name" value="FAD-linked reductases, C-terminal domain"/>
    <property type="match status" value="1"/>
</dbReference>
<evidence type="ECO:0000256" key="1">
    <source>
        <dbReference type="ARBA" id="ARBA00004814"/>
    </source>
</evidence>
<dbReference type="GO" id="GO:0009851">
    <property type="term" value="P:auxin biosynthetic process"/>
    <property type="evidence" value="ECO:0007669"/>
    <property type="project" value="UniProtKB-KW"/>
</dbReference>
<evidence type="ECO:0000256" key="3">
    <source>
        <dbReference type="ARBA" id="ARBA00012535"/>
    </source>
</evidence>
<proteinExistence type="inferred from homology"/>
<dbReference type="PANTHER" id="PTHR10742">
    <property type="entry name" value="FLAVIN MONOAMINE OXIDASE"/>
    <property type="match status" value="1"/>
</dbReference>
<dbReference type="GO" id="GO:0050361">
    <property type="term" value="F:tryptophan 2-monooxygenase activity"/>
    <property type="evidence" value="ECO:0007669"/>
    <property type="project" value="UniProtKB-EC"/>
</dbReference>
<dbReference type="EC" id="1.13.12.3" evidence="3"/>
<evidence type="ECO:0000313" key="9">
    <source>
        <dbReference type="Proteomes" id="UP000002774"/>
    </source>
</evidence>
<comment type="pathway">
    <text evidence="1">Plant hormone metabolism; auxin biosynthesis.</text>
</comment>
<dbReference type="InterPro" id="IPR036188">
    <property type="entry name" value="FAD/NAD-bd_sf"/>
</dbReference>
<dbReference type="RefSeq" id="WP_008511935.1">
    <property type="nucleotide sequence ID" value="NZ_CM001403.1"/>
</dbReference>
<dbReference type="InterPro" id="IPR002937">
    <property type="entry name" value="Amino_oxidase"/>
</dbReference>
<protein>
    <recommendedName>
        <fullName evidence="4">Tryptophan 2-monooxygenase</fullName>
        <ecNumber evidence="3">1.13.12.3</ecNumber>
    </recommendedName>
</protein>
<evidence type="ECO:0000256" key="2">
    <source>
        <dbReference type="ARBA" id="ARBA00005833"/>
    </source>
</evidence>
<gene>
    <name evidence="8" type="ORF">Mucpa_6258</name>
</gene>
<dbReference type="STRING" id="714943.Mucpa_6258"/>
<evidence type="ECO:0000313" key="8">
    <source>
        <dbReference type="EMBL" id="EHQ30314.1"/>
    </source>
</evidence>
<accession>H1Y3Q2</accession>
<keyword evidence="9" id="KW-1185">Reference proteome</keyword>
<evidence type="ECO:0000256" key="4">
    <source>
        <dbReference type="ARBA" id="ARBA00017871"/>
    </source>
</evidence>
<dbReference type="Gene3D" id="3.50.50.60">
    <property type="entry name" value="FAD/NAD(P)-binding domain"/>
    <property type="match status" value="1"/>
</dbReference>
<reference evidence="8" key="1">
    <citation type="submission" date="2011-09" db="EMBL/GenBank/DDBJ databases">
        <title>The permanent draft genome of Mucilaginibacter paludis DSM 18603.</title>
        <authorList>
            <consortium name="US DOE Joint Genome Institute (JGI-PGF)"/>
            <person name="Lucas S."/>
            <person name="Han J."/>
            <person name="Lapidus A."/>
            <person name="Bruce D."/>
            <person name="Goodwin L."/>
            <person name="Pitluck S."/>
            <person name="Peters L."/>
            <person name="Kyrpides N."/>
            <person name="Mavromatis K."/>
            <person name="Ivanova N."/>
            <person name="Mikhailova N."/>
            <person name="Held B."/>
            <person name="Detter J.C."/>
            <person name="Tapia R."/>
            <person name="Han C."/>
            <person name="Land M."/>
            <person name="Hauser L."/>
            <person name="Markowitz V."/>
            <person name="Cheng J.-F."/>
            <person name="Hugenholtz P."/>
            <person name="Woyke T."/>
            <person name="Wu D."/>
            <person name="Tindall B."/>
            <person name="Brambilla E."/>
            <person name="Klenk H.-P."/>
            <person name="Eisen J.A."/>
        </authorList>
    </citation>
    <scope>NUCLEOTIDE SEQUENCE [LARGE SCALE GENOMIC DNA]</scope>
    <source>
        <strain evidence="8">DSM 18603</strain>
    </source>
</reference>
<dbReference type="EMBL" id="CM001403">
    <property type="protein sequence ID" value="EHQ30314.1"/>
    <property type="molecule type" value="Genomic_DNA"/>
</dbReference>
<sequence>MQQTDILIIGAGAAGLMAAMHLAKAGKKVTVLEARDRTGGRIHTVVDDVFIDGAELGAEFIHGKLPVTLHLLKEAGIGATNAAGDMWRYNDGSFKKAEQFIPDYELLIQKLNALTEDITLDNFLDTHLTEARYAETRDMLRSFASGYDTADAARFSTFAMRRELQSEDEEHQYRVTGGYSVMIAYLEQQIIKAGGVIHLSTIVKQIQWQPGKVIAVDDAGLQYSAQQVVIALPLGVLQAGKHERAALSFVPQIPEREQAILEMGMGAVIKVLLQFNDIFWERQALEKGADASVKNMIYLFSGQAIPTWWTQTPDAIPMLTGWIGGPPAMALKDATDDEVLQLALLSLSEIYSMPVSTLNEKLTGHKIMNWTADDFTRGSYSYATIATGKSRRLLAEPFNNTIYFAGEALYDGAEMGTVEAALASGKAVAGLILSSVKSIVLSPES</sequence>
<evidence type="ECO:0000256" key="6">
    <source>
        <dbReference type="ARBA" id="ARBA00047321"/>
    </source>
</evidence>
<comment type="catalytic activity">
    <reaction evidence="6">
        <text>L-tryptophan + O2 = indole-3-acetamide + CO2 + H2O</text>
        <dbReference type="Rhea" id="RHEA:16165"/>
        <dbReference type="ChEBI" id="CHEBI:15377"/>
        <dbReference type="ChEBI" id="CHEBI:15379"/>
        <dbReference type="ChEBI" id="CHEBI:16031"/>
        <dbReference type="ChEBI" id="CHEBI:16526"/>
        <dbReference type="ChEBI" id="CHEBI:57912"/>
        <dbReference type="EC" id="1.13.12.3"/>
    </reaction>
</comment>
<evidence type="ECO:0000256" key="5">
    <source>
        <dbReference type="ARBA" id="ARBA00023070"/>
    </source>
</evidence>
<dbReference type="Proteomes" id="UP000002774">
    <property type="component" value="Chromosome"/>
</dbReference>
<dbReference type="PANTHER" id="PTHR10742:SF410">
    <property type="entry name" value="LYSINE-SPECIFIC HISTONE DEMETHYLASE 2"/>
    <property type="match status" value="1"/>
</dbReference>
<dbReference type="HOGENOM" id="CLU_004498_10_2_10"/>
<dbReference type="AlphaFoldDB" id="H1Y3Q2"/>
<dbReference type="InterPro" id="IPR050281">
    <property type="entry name" value="Flavin_monoamine_oxidase"/>
</dbReference>
<dbReference type="OrthoDB" id="56323at2"/>
<dbReference type="eggNOG" id="COG1231">
    <property type="taxonomic scope" value="Bacteria"/>
</dbReference>
<dbReference type="Pfam" id="PF01593">
    <property type="entry name" value="Amino_oxidase"/>
    <property type="match status" value="1"/>
</dbReference>
<name>H1Y3Q2_9SPHI</name>
<dbReference type="SUPFAM" id="SSF51905">
    <property type="entry name" value="FAD/NAD(P)-binding domain"/>
    <property type="match status" value="1"/>
</dbReference>
<organism evidence="8 9">
    <name type="scientific">Mucilaginibacter paludis DSM 18603</name>
    <dbReference type="NCBI Taxonomy" id="714943"/>
    <lineage>
        <taxon>Bacteria</taxon>
        <taxon>Pseudomonadati</taxon>
        <taxon>Bacteroidota</taxon>
        <taxon>Sphingobacteriia</taxon>
        <taxon>Sphingobacteriales</taxon>
        <taxon>Sphingobacteriaceae</taxon>
        <taxon>Mucilaginibacter</taxon>
    </lineage>
</organism>